<dbReference type="Proteomes" id="UP000556329">
    <property type="component" value="Unassembled WGS sequence"/>
</dbReference>
<organism evidence="1 2">
    <name type="scientific">Mesorhizobium sangaii</name>
    <dbReference type="NCBI Taxonomy" id="505389"/>
    <lineage>
        <taxon>Bacteria</taxon>
        <taxon>Pseudomonadati</taxon>
        <taxon>Pseudomonadota</taxon>
        <taxon>Alphaproteobacteria</taxon>
        <taxon>Hyphomicrobiales</taxon>
        <taxon>Phyllobacteriaceae</taxon>
        <taxon>Mesorhizobium</taxon>
    </lineage>
</organism>
<protein>
    <submittedName>
        <fullName evidence="1">Uncharacterized protein</fullName>
    </submittedName>
</protein>
<comment type="caution">
    <text evidence="1">The sequence shown here is derived from an EMBL/GenBank/DDBJ whole genome shotgun (WGS) entry which is preliminary data.</text>
</comment>
<name>A0A841PGP5_9HYPH</name>
<dbReference type="AlphaFoldDB" id="A0A841PGP5"/>
<dbReference type="EMBL" id="JACHEF010000002">
    <property type="protein sequence ID" value="MBB6409362.1"/>
    <property type="molecule type" value="Genomic_DNA"/>
</dbReference>
<gene>
    <name evidence="1" type="ORF">HNQ71_002027</name>
</gene>
<accession>A0A841PGP5</accession>
<proteinExistence type="predicted"/>
<sequence>MHRFSDQNEGPIIGRFSRRAILGAFASVPAIGAATAAAGVSRLPAAQPPEHTEERVMRLARELSAALEGMHGGEWQVTVDHSFGFALIVQHGAVQS</sequence>
<keyword evidence="2" id="KW-1185">Reference proteome</keyword>
<evidence type="ECO:0000313" key="1">
    <source>
        <dbReference type="EMBL" id="MBB6409362.1"/>
    </source>
</evidence>
<reference evidence="1 2" key="1">
    <citation type="submission" date="2020-08" db="EMBL/GenBank/DDBJ databases">
        <title>Genomic Encyclopedia of Type Strains, Phase IV (KMG-IV): sequencing the most valuable type-strain genomes for metagenomic binning, comparative biology and taxonomic classification.</title>
        <authorList>
            <person name="Goeker M."/>
        </authorList>
    </citation>
    <scope>NUCLEOTIDE SEQUENCE [LARGE SCALE GENOMIC DNA]</scope>
    <source>
        <strain evidence="1 2">DSM 100039</strain>
    </source>
</reference>
<evidence type="ECO:0000313" key="2">
    <source>
        <dbReference type="Proteomes" id="UP000556329"/>
    </source>
</evidence>